<reference evidence="1 2" key="1">
    <citation type="submission" date="2017-07" db="EMBL/GenBank/DDBJ databases">
        <title>Virgibacillus sp. LM2416.</title>
        <authorList>
            <person name="Tak E.J."/>
            <person name="Bae J.-W."/>
        </authorList>
    </citation>
    <scope>NUCLEOTIDE SEQUENCE [LARGE SCALE GENOMIC DNA]</scope>
    <source>
        <strain evidence="1 2">LM2416</strain>
    </source>
</reference>
<dbReference type="RefSeq" id="WP_089060620.1">
    <property type="nucleotide sequence ID" value="NZ_CP022315.1"/>
</dbReference>
<protein>
    <recommendedName>
        <fullName evidence="3">Apea-like HEPN domain-containing protein</fullName>
    </recommendedName>
</protein>
<accession>A0A220U0B3</accession>
<evidence type="ECO:0008006" key="3">
    <source>
        <dbReference type="Google" id="ProtNLM"/>
    </source>
</evidence>
<dbReference type="EMBL" id="CP022315">
    <property type="protein sequence ID" value="ASK61343.1"/>
    <property type="molecule type" value="Genomic_DNA"/>
</dbReference>
<keyword evidence="2" id="KW-1185">Reference proteome</keyword>
<dbReference type="AlphaFoldDB" id="A0A220U0B3"/>
<name>A0A220U0B3_9BACI</name>
<dbReference type="OrthoDB" id="2678391at2"/>
<dbReference type="KEGG" id="vil:CFK37_03725"/>
<gene>
    <name evidence="1" type="ORF">CFK37_03725</name>
</gene>
<evidence type="ECO:0000313" key="1">
    <source>
        <dbReference type="EMBL" id="ASK61343.1"/>
    </source>
</evidence>
<proteinExistence type="predicted"/>
<dbReference type="Proteomes" id="UP000198312">
    <property type="component" value="Chromosome"/>
</dbReference>
<evidence type="ECO:0000313" key="2">
    <source>
        <dbReference type="Proteomes" id="UP000198312"/>
    </source>
</evidence>
<organism evidence="1 2">
    <name type="scientific">Virgibacillus phasianinus</name>
    <dbReference type="NCBI Taxonomy" id="2017483"/>
    <lineage>
        <taxon>Bacteria</taxon>
        <taxon>Bacillati</taxon>
        <taxon>Bacillota</taxon>
        <taxon>Bacilli</taxon>
        <taxon>Bacillales</taxon>
        <taxon>Bacillaceae</taxon>
        <taxon>Virgibacillus</taxon>
    </lineage>
</organism>
<sequence>MANFEKKLEILLLRKNESDNQVDIFEEISNNINKKFNVLREDIIAPQETDYYFECEDNEEKILITINKRTYKDKILLFAALLMHHEMEDKPFYELKILLKNTLRPLSEKVYWIYDEQNEKQSQELYQLTNKAENSFRVLIVHFMTFKYGLDWWEHISKKIKKEDRIEGYQRVLTDLKDISLDMYSLDIKDLTRLVESEYTFDVNFTIDIKNHYELTTDKEIVRKTLRKTLKELIDKPFEYDLKSEKGFWKNELSAFFNDPENFKSKWDRLSNDRNHIAHNKIIDLNMYTIMKRNSEYVISELEEAIINVSRSEVTQEEADFRETMHQVMVEETKIRDVEGTGVGILTSKQIEDVFLEYLQENILLPADDMLYFCEALQSYTIEETPDITNPQKIIEVIGYHEESLTLSILNCHIDEDEGGESELTLQFEIDSKSEEFTLTYKNTTVILNEDNVYMIETEGELNSYDLEKDVDKEQGNDNMIIFRLEQLINEQPSNRALENMEND</sequence>